<dbReference type="SUPFAM" id="SSF52540">
    <property type="entry name" value="P-loop containing nucleoside triphosphate hydrolases"/>
    <property type="match status" value="1"/>
</dbReference>
<evidence type="ECO:0000313" key="1">
    <source>
        <dbReference type="EMBL" id="DAF46336.1"/>
    </source>
</evidence>
<dbReference type="Gene3D" id="3.40.50.300">
    <property type="entry name" value="P-loop containing nucleotide triphosphate hydrolases"/>
    <property type="match status" value="1"/>
</dbReference>
<dbReference type="InterPro" id="IPR027417">
    <property type="entry name" value="P-loop_NTPase"/>
</dbReference>
<proteinExistence type="predicted"/>
<sequence>MLVIVEGIDGSGKTTLCNNLKTRGCKVIRKERGDKNLSLEEMYYYLVTDKIIVIDRAILTPWAYRIFDGTKLDADDYCFSEALRILANAKVIYCNNKNAYSWSMRRGETNIKSFDDSERLRNIYDVIIGTIKLYNLSTVFEYDFEKDSVEDVIKFIQGGSNNAV</sequence>
<protein>
    <submittedName>
        <fullName evidence="1">TMPK protein</fullName>
    </submittedName>
</protein>
<reference evidence="1" key="1">
    <citation type="journal article" date="2021" name="Proc. Natl. Acad. Sci. U.S.A.">
        <title>A Catalog of Tens of Thousands of Viruses from Human Metagenomes Reveals Hidden Associations with Chronic Diseases.</title>
        <authorList>
            <person name="Tisza M.J."/>
            <person name="Buck C.B."/>
        </authorList>
    </citation>
    <scope>NUCLEOTIDE SEQUENCE</scope>
    <source>
        <strain evidence="1">CtsUe5</strain>
    </source>
</reference>
<dbReference type="EMBL" id="BK032536">
    <property type="protein sequence ID" value="DAF46336.1"/>
    <property type="molecule type" value="Genomic_DNA"/>
</dbReference>
<organism evidence="1">
    <name type="scientific">Podoviridae sp. ctsUe5</name>
    <dbReference type="NCBI Taxonomy" id="2827750"/>
    <lineage>
        <taxon>Viruses</taxon>
        <taxon>Duplodnaviria</taxon>
        <taxon>Heunggongvirae</taxon>
        <taxon>Uroviricota</taxon>
        <taxon>Caudoviricetes</taxon>
    </lineage>
</organism>
<name>A0A8S5S5X7_9CAUD</name>
<accession>A0A8S5S5X7</accession>